<dbReference type="Proteomes" id="UP000236197">
    <property type="component" value="Unassembled WGS sequence"/>
</dbReference>
<keyword evidence="2" id="KW-1185">Reference proteome</keyword>
<evidence type="ECO:0000313" key="2">
    <source>
        <dbReference type="Proteomes" id="UP000236197"/>
    </source>
</evidence>
<comment type="caution">
    <text evidence="1">The sequence shown here is derived from an EMBL/GenBank/DDBJ whole genome shotgun (WGS) entry which is preliminary data.</text>
</comment>
<dbReference type="EMBL" id="PPEK01000003">
    <property type="protein sequence ID" value="PNV68032.1"/>
    <property type="molecule type" value="Genomic_DNA"/>
</dbReference>
<evidence type="ECO:0000313" key="1">
    <source>
        <dbReference type="EMBL" id="PNV68032.1"/>
    </source>
</evidence>
<sequence>MKAVRALPVLLTVLVVAVGACIPLFASAALDRQLEHETKRWEDTSVSLVLSQEGDFFQTLELFRSDHSQVELSEGEAMNAEKAQEAARYAAALLALGIPMEEEPSVVPMLFASSGAPVSSGIFWCCTWGEKDKQAQLWIDDQSGRMVALESPISPSEVYASDSPFHEAAFNVLEYCQTQYPIDSLDYEISQDAAGDETAASTEDAVSVSKTGRFAQYLVTLSRTVDGRTESCPVPMMIDGEQLFFNL</sequence>
<dbReference type="AlphaFoldDB" id="A0A2K2UCS8"/>
<name>A0A2K2UCS8_9ACTN</name>
<gene>
    <name evidence="1" type="ORF">C2L71_04090</name>
</gene>
<reference evidence="2" key="1">
    <citation type="submission" date="2018-01" db="EMBL/GenBank/DDBJ databases">
        <title>Rubneribacter badeniensis gen. nov., sp. nov., and Colonibacter rubneri, gen. nov., sp. nov., WGS of new members of the Eggerthellaceae.</title>
        <authorList>
            <person name="Danylec N."/>
            <person name="Stoll D.A."/>
            <person name="Doetsch A."/>
            <person name="Kulling S.E."/>
            <person name="Huch M."/>
        </authorList>
    </citation>
    <scope>NUCLEOTIDE SEQUENCE [LARGE SCALE GENOMIC DNA]</scope>
    <source>
        <strain evidence="2">ResAG-96</strain>
    </source>
</reference>
<accession>A0A2K2UCS8</accession>
<dbReference type="RefSeq" id="WP_103264510.1">
    <property type="nucleotide sequence ID" value="NZ_CABMLE010000003.1"/>
</dbReference>
<protein>
    <submittedName>
        <fullName evidence="1">Uncharacterized protein</fullName>
    </submittedName>
</protein>
<proteinExistence type="predicted"/>
<dbReference type="OrthoDB" id="9554470at2"/>
<organism evidence="1 2">
    <name type="scientific">Enteroscipio rubneri</name>
    <dbReference type="NCBI Taxonomy" id="2070686"/>
    <lineage>
        <taxon>Bacteria</taxon>
        <taxon>Bacillati</taxon>
        <taxon>Actinomycetota</taxon>
        <taxon>Coriobacteriia</taxon>
        <taxon>Eggerthellales</taxon>
        <taxon>Eggerthellaceae</taxon>
        <taxon>Enteroscipio</taxon>
    </lineage>
</organism>
<dbReference type="PROSITE" id="PS51257">
    <property type="entry name" value="PROKAR_LIPOPROTEIN"/>
    <property type="match status" value="1"/>
</dbReference>